<dbReference type="Proteomes" id="UP000005753">
    <property type="component" value="Chromosome"/>
</dbReference>
<keyword evidence="5" id="KW-0378">Hydrolase</keyword>
<dbReference type="InterPro" id="IPR001792">
    <property type="entry name" value="Acylphosphatase-like_dom"/>
</dbReference>
<dbReference type="PROSITE" id="PS51160">
    <property type="entry name" value="ACYLPHOSPHATASE_3"/>
    <property type="match status" value="1"/>
</dbReference>
<dbReference type="EMBL" id="CM001487">
    <property type="protein sequence ID" value="EIM57532.1"/>
    <property type="molecule type" value="Genomic_DNA"/>
</dbReference>
<reference evidence="8 9" key="2">
    <citation type="submission" date="2012-02" db="EMBL/GenBank/DDBJ databases">
        <title>Improved High-Quality Draft sequence of Eubacterium cellulosolvens 6.</title>
        <authorList>
            <consortium name="US DOE Joint Genome Institute"/>
            <person name="Lucas S."/>
            <person name="Han J."/>
            <person name="Lapidus A."/>
            <person name="Cheng J.-F."/>
            <person name="Goodwin L."/>
            <person name="Pitluck S."/>
            <person name="Peters L."/>
            <person name="Mikhailova N."/>
            <person name="Gu W."/>
            <person name="Detter J.C."/>
            <person name="Han C."/>
            <person name="Tapia R."/>
            <person name="Land M."/>
            <person name="Hauser L."/>
            <person name="Kyrpides N."/>
            <person name="Ivanova N."/>
            <person name="Pagani I."/>
            <person name="Johnson E."/>
            <person name="Mukhopadhyay B."/>
            <person name="Anderson I."/>
            <person name="Woyke T."/>
        </authorList>
    </citation>
    <scope>NUCLEOTIDE SEQUENCE [LARGE SCALE GENOMIC DNA]</scope>
    <source>
        <strain evidence="8 9">6</strain>
    </source>
</reference>
<feature type="active site" evidence="5">
    <location>
        <position position="25"/>
    </location>
</feature>
<dbReference type="Pfam" id="PF00708">
    <property type="entry name" value="Acylphosphatase"/>
    <property type="match status" value="1"/>
</dbReference>
<comment type="similarity">
    <text evidence="1 6">Belongs to the acylphosphatase family.</text>
</comment>
<keyword evidence="9" id="KW-1185">Reference proteome</keyword>
<dbReference type="SUPFAM" id="SSF54975">
    <property type="entry name" value="Acylphosphatase/BLUF domain-like"/>
    <property type="match status" value="1"/>
</dbReference>
<name>I5AUQ9_EUBC6</name>
<protein>
    <recommendedName>
        <fullName evidence="3 5">acylphosphatase</fullName>
        <ecNumber evidence="2 5">3.6.1.7</ecNumber>
    </recommendedName>
</protein>
<dbReference type="GO" id="GO:0003998">
    <property type="term" value="F:acylphosphatase activity"/>
    <property type="evidence" value="ECO:0007669"/>
    <property type="project" value="UniProtKB-EC"/>
</dbReference>
<sequence length="97" mass="11103">MNIGENKIIRQRLVFSGRVQGVGFRYRAKTVADNLGITGWVMNESDGSVVMEAQGTLEQIYRLIQGVNKGHWISVEHVDRTSLPVEEHEYYFDIKGY</sequence>
<dbReference type="InterPro" id="IPR017968">
    <property type="entry name" value="Acylphosphatase_CS"/>
</dbReference>
<dbReference type="InterPro" id="IPR036046">
    <property type="entry name" value="Acylphosphatase-like_dom_sf"/>
</dbReference>
<gene>
    <name evidence="8" type="ORF">EubceDRAFT1_1755</name>
</gene>
<evidence type="ECO:0000256" key="1">
    <source>
        <dbReference type="ARBA" id="ARBA00005614"/>
    </source>
</evidence>
<evidence type="ECO:0000256" key="2">
    <source>
        <dbReference type="ARBA" id="ARBA00012150"/>
    </source>
</evidence>
<dbReference type="eggNOG" id="COG1254">
    <property type="taxonomic scope" value="Bacteria"/>
</dbReference>
<dbReference type="PANTHER" id="PTHR47268">
    <property type="entry name" value="ACYLPHOSPHATASE"/>
    <property type="match status" value="1"/>
</dbReference>
<evidence type="ECO:0000256" key="3">
    <source>
        <dbReference type="ARBA" id="ARBA00015991"/>
    </source>
</evidence>
<dbReference type="AlphaFoldDB" id="I5AUQ9"/>
<dbReference type="EC" id="3.6.1.7" evidence="2 5"/>
<accession>I5AUQ9</accession>
<dbReference type="HOGENOM" id="CLU_141932_2_0_9"/>
<evidence type="ECO:0000256" key="6">
    <source>
        <dbReference type="RuleBase" id="RU004168"/>
    </source>
</evidence>
<dbReference type="PANTHER" id="PTHR47268:SF4">
    <property type="entry name" value="ACYLPHOSPHATASE"/>
    <property type="match status" value="1"/>
</dbReference>
<organism evidence="8 9">
    <name type="scientific">Eubacterium cellulosolvens (strain ATCC 43171 / JCM 9499 / 6)</name>
    <name type="common">Cillobacterium cellulosolvens</name>
    <dbReference type="NCBI Taxonomy" id="633697"/>
    <lineage>
        <taxon>Bacteria</taxon>
        <taxon>Bacillati</taxon>
        <taxon>Bacillota</taxon>
        <taxon>Clostridia</taxon>
        <taxon>Eubacteriales</taxon>
        <taxon>Eubacteriaceae</taxon>
        <taxon>Eubacterium</taxon>
    </lineage>
</organism>
<dbReference type="InterPro" id="IPR020456">
    <property type="entry name" value="Acylphosphatase"/>
</dbReference>
<dbReference type="Gene3D" id="3.30.70.100">
    <property type="match status" value="1"/>
</dbReference>
<evidence type="ECO:0000313" key="8">
    <source>
        <dbReference type="EMBL" id="EIM57532.1"/>
    </source>
</evidence>
<comment type="catalytic activity">
    <reaction evidence="4 5">
        <text>an acyl phosphate + H2O = a carboxylate + phosphate + H(+)</text>
        <dbReference type="Rhea" id="RHEA:14965"/>
        <dbReference type="ChEBI" id="CHEBI:15377"/>
        <dbReference type="ChEBI" id="CHEBI:15378"/>
        <dbReference type="ChEBI" id="CHEBI:29067"/>
        <dbReference type="ChEBI" id="CHEBI:43474"/>
        <dbReference type="ChEBI" id="CHEBI:59918"/>
        <dbReference type="EC" id="3.6.1.7"/>
    </reaction>
</comment>
<dbReference type="STRING" id="633697.EubceDRAFT1_1755"/>
<evidence type="ECO:0000256" key="5">
    <source>
        <dbReference type="PROSITE-ProRule" id="PRU00520"/>
    </source>
</evidence>
<evidence type="ECO:0000256" key="4">
    <source>
        <dbReference type="ARBA" id="ARBA00047645"/>
    </source>
</evidence>
<proteinExistence type="inferred from homology"/>
<evidence type="ECO:0000313" key="9">
    <source>
        <dbReference type="Proteomes" id="UP000005753"/>
    </source>
</evidence>
<dbReference type="PRINTS" id="PR00112">
    <property type="entry name" value="ACYLPHPHTASE"/>
</dbReference>
<dbReference type="PROSITE" id="PS00151">
    <property type="entry name" value="ACYLPHOSPHATASE_2"/>
    <property type="match status" value="1"/>
</dbReference>
<evidence type="ECO:0000259" key="7">
    <source>
        <dbReference type="PROSITE" id="PS51160"/>
    </source>
</evidence>
<reference evidence="8 9" key="1">
    <citation type="submission" date="2010-08" db="EMBL/GenBank/DDBJ databases">
        <authorList>
            <consortium name="US DOE Joint Genome Institute (JGI-PGF)"/>
            <person name="Lucas S."/>
            <person name="Copeland A."/>
            <person name="Lapidus A."/>
            <person name="Cheng J.-F."/>
            <person name="Bruce D."/>
            <person name="Goodwin L."/>
            <person name="Pitluck S."/>
            <person name="Land M.L."/>
            <person name="Hauser L."/>
            <person name="Chang Y.-J."/>
            <person name="Anderson I.J."/>
            <person name="Johnson E."/>
            <person name="Mulhopadhyay B."/>
            <person name="Kyrpides N."/>
            <person name="Woyke T.J."/>
        </authorList>
    </citation>
    <scope>NUCLEOTIDE SEQUENCE [LARGE SCALE GENOMIC DNA]</scope>
    <source>
        <strain evidence="8 9">6</strain>
    </source>
</reference>
<feature type="active site" evidence="5">
    <location>
        <position position="43"/>
    </location>
</feature>
<feature type="domain" description="Acylphosphatase-like" evidence="7">
    <location>
        <begin position="10"/>
        <end position="96"/>
    </location>
</feature>